<proteinExistence type="predicted"/>
<dbReference type="EMBL" id="LXQA010293726">
    <property type="protein sequence ID" value="MCI41565.1"/>
    <property type="molecule type" value="Genomic_DNA"/>
</dbReference>
<dbReference type="Proteomes" id="UP000265520">
    <property type="component" value="Unassembled WGS sequence"/>
</dbReference>
<feature type="non-terminal residue" evidence="2">
    <location>
        <position position="116"/>
    </location>
</feature>
<accession>A0A392S121</accession>
<evidence type="ECO:0000313" key="2">
    <source>
        <dbReference type="EMBL" id="MCI41565.1"/>
    </source>
</evidence>
<name>A0A392S121_9FABA</name>
<organism evidence="2 3">
    <name type="scientific">Trifolium medium</name>
    <dbReference type="NCBI Taxonomy" id="97028"/>
    <lineage>
        <taxon>Eukaryota</taxon>
        <taxon>Viridiplantae</taxon>
        <taxon>Streptophyta</taxon>
        <taxon>Embryophyta</taxon>
        <taxon>Tracheophyta</taxon>
        <taxon>Spermatophyta</taxon>
        <taxon>Magnoliopsida</taxon>
        <taxon>eudicotyledons</taxon>
        <taxon>Gunneridae</taxon>
        <taxon>Pentapetalae</taxon>
        <taxon>rosids</taxon>
        <taxon>fabids</taxon>
        <taxon>Fabales</taxon>
        <taxon>Fabaceae</taxon>
        <taxon>Papilionoideae</taxon>
        <taxon>50 kb inversion clade</taxon>
        <taxon>NPAAA clade</taxon>
        <taxon>Hologalegina</taxon>
        <taxon>IRL clade</taxon>
        <taxon>Trifolieae</taxon>
        <taxon>Trifolium</taxon>
    </lineage>
</organism>
<sequence length="116" mass="12880">AERQGTGNRKDLPSYSRRGLCNHTPREDPSKGIKIGTGHPDLVKRQLEACLKENDELFAWSAAEMPGIDPEVACLQLTIDPRTSAVVQRRRKQSPKKAEAAKKAVKDLLEANFISE</sequence>
<feature type="non-terminal residue" evidence="2">
    <location>
        <position position="1"/>
    </location>
</feature>
<reference evidence="2 3" key="1">
    <citation type="journal article" date="2018" name="Front. Plant Sci.">
        <title>Red Clover (Trifolium pratense) and Zigzag Clover (T. medium) - A Picture of Genomic Similarities and Differences.</title>
        <authorList>
            <person name="Dluhosova J."/>
            <person name="Istvanek J."/>
            <person name="Nedelnik J."/>
            <person name="Repkova J."/>
        </authorList>
    </citation>
    <scope>NUCLEOTIDE SEQUENCE [LARGE SCALE GENOMIC DNA]</scope>
    <source>
        <strain evidence="3">cv. 10/8</strain>
        <tissue evidence="2">Leaf</tissue>
    </source>
</reference>
<keyword evidence="3" id="KW-1185">Reference proteome</keyword>
<feature type="compositionally biased region" description="Basic and acidic residues" evidence="1">
    <location>
        <begin position="1"/>
        <end position="12"/>
    </location>
</feature>
<feature type="region of interest" description="Disordered" evidence="1">
    <location>
        <begin position="1"/>
        <end position="37"/>
    </location>
</feature>
<comment type="caution">
    <text evidence="2">The sequence shown here is derived from an EMBL/GenBank/DDBJ whole genome shotgun (WGS) entry which is preliminary data.</text>
</comment>
<protein>
    <submittedName>
        <fullName evidence="2">Uncharacterized protein</fullName>
    </submittedName>
</protein>
<evidence type="ECO:0000313" key="3">
    <source>
        <dbReference type="Proteomes" id="UP000265520"/>
    </source>
</evidence>
<dbReference type="AlphaFoldDB" id="A0A392S121"/>
<evidence type="ECO:0000256" key="1">
    <source>
        <dbReference type="SAM" id="MobiDB-lite"/>
    </source>
</evidence>